<proteinExistence type="predicted"/>
<dbReference type="WBParaSite" id="jg10410">
    <property type="protein sequence ID" value="jg10410"/>
    <property type="gene ID" value="jg10410"/>
</dbReference>
<dbReference type="AlphaFoldDB" id="A0A915CLK0"/>
<sequence length="104" mass="11522">MTSFGVFARLAAQRRINVSSLLKRQDQSFTGNRCRSVEKLLTVSGQAQGLAKAAFLNCAEVEQLSELTKAFFQCLRTEFPDVSVTLKAHLLCSHVVGFVRCHGF</sequence>
<reference evidence="2" key="1">
    <citation type="submission" date="2022-11" db="UniProtKB">
        <authorList>
            <consortium name="WormBaseParasite"/>
        </authorList>
    </citation>
    <scope>IDENTIFICATION</scope>
</reference>
<accession>A0A915CLK0</accession>
<name>A0A915CLK0_9BILA</name>
<evidence type="ECO:0000313" key="2">
    <source>
        <dbReference type="WBParaSite" id="jg10410"/>
    </source>
</evidence>
<protein>
    <submittedName>
        <fullName evidence="2">Uncharacterized protein</fullName>
    </submittedName>
</protein>
<dbReference type="Proteomes" id="UP000887574">
    <property type="component" value="Unplaced"/>
</dbReference>
<evidence type="ECO:0000313" key="1">
    <source>
        <dbReference type="Proteomes" id="UP000887574"/>
    </source>
</evidence>
<keyword evidence="1" id="KW-1185">Reference proteome</keyword>
<organism evidence="1 2">
    <name type="scientific">Ditylenchus dipsaci</name>
    <dbReference type="NCBI Taxonomy" id="166011"/>
    <lineage>
        <taxon>Eukaryota</taxon>
        <taxon>Metazoa</taxon>
        <taxon>Ecdysozoa</taxon>
        <taxon>Nematoda</taxon>
        <taxon>Chromadorea</taxon>
        <taxon>Rhabditida</taxon>
        <taxon>Tylenchina</taxon>
        <taxon>Tylenchomorpha</taxon>
        <taxon>Sphaerularioidea</taxon>
        <taxon>Anguinidae</taxon>
        <taxon>Anguininae</taxon>
        <taxon>Ditylenchus</taxon>
    </lineage>
</organism>